<dbReference type="AlphaFoldDB" id="A0A2N1MDJ9"/>
<accession>A0A2N1MDJ9</accession>
<comment type="caution">
    <text evidence="1">The sequence shown here is derived from an EMBL/GenBank/DDBJ whole genome shotgun (WGS) entry which is preliminary data.</text>
</comment>
<dbReference type="VEuPathDB" id="FungiDB:RhiirFUN_000705"/>
<name>A0A2N1MDJ9_9GLOM</name>
<dbReference type="VEuPathDB" id="FungiDB:FUN_024667"/>
<reference evidence="1 2" key="1">
    <citation type="submission" date="2016-04" db="EMBL/GenBank/DDBJ databases">
        <title>Genome analyses suggest a sexual origin of heterokaryosis in a supposedly ancient asexual fungus.</title>
        <authorList>
            <person name="Ropars J."/>
            <person name="Sedzielewska K."/>
            <person name="Noel J."/>
            <person name="Charron P."/>
            <person name="Farinelli L."/>
            <person name="Marton T."/>
            <person name="Kruger M."/>
            <person name="Pelin A."/>
            <person name="Brachmann A."/>
            <person name="Corradi N."/>
        </authorList>
    </citation>
    <scope>NUCLEOTIDE SEQUENCE [LARGE SCALE GENOMIC DNA]</scope>
    <source>
        <strain evidence="1 2">C2</strain>
    </source>
</reference>
<reference evidence="1 2" key="2">
    <citation type="submission" date="2017-10" db="EMBL/GenBank/DDBJ databases">
        <title>Extensive intraspecific genome diversity in a model arbuscular mycorrhizal fungus.</title>
        <authorList>
            <person name="Chen E.C.H."/>
            <person name="Morin E."/>
            <person name="Baudet D."/>
            <person name="Noel J."/>
            <person name="Ndikumana S."/>
            <person name="Charron P."/>
            <person name="St-Onge C."/>
            <person name="Giorgi J."/>
            <person name="Grigoriev I.V."/>
            <person name="Roux C."/>
            <person name="Martin F.M."/>
            <person name="Corradi N."/>
        </authorList>
    </citation>
    <scope>NUCLEOTIDE SEQUENCE [LARGE SCALE GENOMIC DNA]</scope>
    <source>
        <strain evidence="1 2">C2</strain>
    </source>
</reference>
<evidence type="ECO:0000313" key="2">
    <source>
        <dbReference type="Proteomes" id="UP000233469"/>
    </source>
</evidence>
<evidence type="ECO:0008006" key="3">
    <source>
        <dbReference type="Google" id="ProtNLM"/>
    </source>
</evidence>
<dbReference type="EMBL" id="LLXL01002912">
    <property type="protein sequence ID" value="PKK59717.1"/>
    <property type="molecule type" value="Genomic_DNA"/>
</dbReference>
<evidence type="ECO:0000313" key="1">
    <source>
        <dbReference type="EMBL" id="PKK59717.1"/>
    </source>
</evidence>
<sequence>MELMNKIAELERLLRKPIYGIQWVANIDQVTLGDSRESIFAMHQLPELEKDSATFTFECNGYKYSPQSDLELRNILQLFVAKSSLKFTVFIETSLSFSLWTFPKPLQVRPEKNVSGPNGHGPVDFALVLVRTSRIIGITEVKDKDFLQGIAQNSVQCESAALSNYKKKSLCSLDDEVKPEFKLSKPVVIVYGDEDMEYRVKRSLVILLILRGCWKRHKGWM</sequence>
<protein>
    <recommendedName>
        <fullName evidence="3">Crinkler family protein</fullName>
    </recommendedName>
</protein>
<dbReference type="Proteomes" id="UP000233469">
    <property type="component" value="Unassembled WGS sequence"/>
</dbReference>
<organism evidence="1 2">
    <name type="scientific">Rhizophagus irregularis</name>
    <dbReference type="NCBI Taxonomy" id="588596"/>
    <lineage>
        <taxon>Eukaryota</taxon>
        <taxon>Fungi</taxon>
        <taxon>Fungi incertae sedis</taxon>
        <taxon>Mucoromycota</taxon>
        <taxon>Glomeromycotina</taxon>
        <taxon>Glomeromycetes</taxon>
        <taxon>Glomerales</taxon>
        <taxon>Glomeraceae</taxon>
        <taxon>Rhizophagus</taxon>
    </lineage>
</organism>
<dbReference type="VEuPathDB" id="FungiDB:RhiirA1_462412"/>
<proteinExistence type="predicted"/>
<gene>
    <name evidence="1" type="ORF">RhiirC2_794427</name>
</gene>